<dbReference type="InterPro" id="IPR036631">
    <property type="entry name" value="MGMT_N_sf"/>
</dbReference>
<accession>A0A1I0BL33</accession>
<comment type="miscellaneous">
    <text evidence="9">This enzyme catalyzes only one turnover and therefore is not strictly catalytic. According to one definition, an enzyme is a biocatalyst that acts repeatedly and over many reaction cycles.</text>
</comment>
<comment type="similarity">
    <text evidence="2 9">Belongs to the MGMT family.</text>
</comment>
<keyword evidence="3 9" id="KW-0963">Cytoplasm</keyword>
<evidence type="ECO:0000256" key="4">
    <source>
        <dbReference type="ARBA" id="ARBA00022603"/>
    </source>
</evidence>
<keyword evidence="4 9" id="KW-0489">Methyltransferase</keyword>
<name>A0A1I0BL33_THASX</name>
<keyword evidence="5 9" id="KW-0808">Transferase</keyword>
<comment type="function">
    <text evidence="9">Involved in the cellular defense against the biological effects of O6-methylguanine (O6-MeG) and O4-methylthymine (O4-MeT) in DNA. Repairs the methylated nucleobase in DNA by stoichiometrically transferring the methyl group to a cysteine residue in the enzyme. This is a suicide reaction: the enzyme is irreversibly inactivated.</text>
</comment>
<feature type="domain" description="Methylated-DNA-[protein]-cysteine S-methyltransferase DNA binding" evidence="10">
    <location>
        <begin position="70"/>
        <end position="150"/>
    </location>
</feature>
<dbReference type="EMBL" id="FOHK01000004">
    <property type="protein sequence ID" value="SET07648.1"/>
    <property type="molecule type" value="Genomic_DNA"/>
</dbReference>
<reference evidence="12 13" key="1">
    <citation type="submission" date="2016-10" db="EMBL/GenBank/DDBJ databases">
        <authorList>
            <person name="de Groot N.N."/>
        </authorList>
    </citation>
    <scope>NUCLEOTIDE SEQUENCE [LARGE SCALE GENOMIC DNA]</scope>
    <source>
        <strain evidence="12 13">DSM 19706</strain>
    </source>
</reference>
<dbReference type="GO" id="GO:0006307">
    <property type="term" value="P:DNA alkylation repair"/>
    <property type="evidence" value="ECO:0007669"/>
    <property type="project" value="UniProtKB-UniRule"/>
</dbReference>
<dbReference type="OrthoDB" id="9811249at2"/>
<evidence type="ECO:0000256" key="5">
    <source>
        <dbReference type="ARBA" id="ARBA00022679"/>
    </source>
</evidence>
<gene>
    <name evidence="12" type="ORF">SAMN05660429_00985</name>
</gene>
<protein>
    <recommendedName>
        <fullName evidence="9">Methylated-DNA--protein-cysteine methyltransferase</fullName>
        <ecNumber evidence="9">2.1.1.63</ecNumber>
    </recommendedName>
    <alternativeName>
        <fullName evidence="9">6-O-methylguanine-DNA methyltransferase</fullName>
        <shortName evidence="9">MGMT</shortName>
    </alternativeName>
    <alternativeName>
        <fullName evidence="9">O-6-methylguanine-DNA-alkyltransferase</fullName>
    </alternativeName>
</protein>
<dbReference type="PANTHER" id="PTHR10815:SF5">
    <property type="entry name" value="METHYLATED-DNA--PROTEIN-CYSTEINE METHYLTRANSFERASE"/>
    <property type="match status" value="1"/>
</dbReference>
<keyword evidence="6 9" id="KW-0227">DNA damage</keyword>
<dbReference type="CDD" id="cd06445">
    <property type="entry name" value="ATase"/>
    <property type="match status" value="1"/>
</dbReference>
<dbReference type="GO" id="GO:0003908">
    <property type="term" value="F:methylated-DNA-[protein]-cysteine S-methyltransferase activity"/>
    <property type="evidence" value="ECO:0007669"/>
    <property type="project" value="UniProtKB-UniRule"/>
</dbReference>
<dbReference type="InterPro" id="IPR001497">
    <property type="entry name" value="MethylDNA_cys_MeTrfase_AS"/>
</dbReference>
<dbReference type="HAMAP" id="MF_00772">
    <property type="entry name" value="OGT"/>
    <property type="match status" value="1"/>
</dbReference>
<keyword evidence="13" id="KW-1185">Reference proteome</keyword>
<dbReference type="InterPro" id="IPR014048">
    <property type="entry name" value="MethylDNA_cys_MeTrfase_DNA-bd"/>
</dbReference>
<dbReference type="AlphaFoldDB" id="A0A1I0BL33"/>
<dbReference type="Proteomes" id="UP000199308">
    <property type="component" value="Unassembled WGS sequence"/>
</dbReference>
<dbReference type="GO" id="GO:0005737">
    <property type="term" value="C:cytoplasm"/>
    <property type="evidence" value="ECO:0007669"/>
    <property type="project" value="UniProtKB-SubCell"/>
</dbReference>
<feature type="active site" description="Nucleophile; methyl group acceptor" evidence="9">
    <location>
        <position position="121"/>
    </location>
</feature>
<dbReference type="STRING" id="349064.SAMN05660429_00985"/>
<dbReference type="Pfam" id="PF02870">
    <property type="entry name" value="Methyltransf_1N"/>
    <property type="match status" value="1"/>
</dbReference>
<evidence type="ECO:0000256" key="6">
    <source>
        <dbReference type="ARBA" id="ARBA00022763"/>
    </source>
</evidence>
<dbReference type="Gene3D" id="3.30.160.70">
    <property type="entry name" value="Methylated DNA-protein cysteine methyltransferase domain"/>
    <property type="match status" value="1"/>
</dbReference>
<dbReference type="SUPFAM" id="SSF53155">
    <property type="entry name" value="Methylated DNA-protein cysteine methyltransferase domain"/>
    <property type="match status" value="1"/>
</dbReference>
<evidence type="ECO:0000256" key="9">
    <source>
        <dbReference type="HAMAP-Rule" id="MF_00772"/>
    </source>
</evidence>
<dbReference type="GO" id="GO:0032259">
    <property type="term" value="P:methylation"/>
    <property type="evidence" value="ECO:0007669"/>
    <property type="project" value="UniProtKB-KW"/>
</dbReference>
<dbReference type="PROSITE" id="PS00374">
    <property type="entry name" value="MGMT"/>
    <property type="match status" value="1"/>
</dbReference>
<dbReference type="EC" id="2.1.1.63" evidence="9"/>
<dbReference type="SUPFAM" id="SSF46767">
    <property type="entry name" value="Methylated DNA-protein cysteine methyltransferase, C-terminal domain"/>
    <property type="match status" value="1"/>
</dbReference>
<evidence type="ECO:0000256" key="2">
    <source>
        <dbReference type="ARBA" id="ARBA00008711"/>
    </source>
</evidence>
<evidence type="ECO:0000256" key="8">
    <source>
        <dbReference type="ARBA" id="ARBA00049348"/>
    </source>
</evidence>
<evidence type="ECO:0000313" key="12">
    <source>
        <dbReference type="EMBL" id="SET07648.1"/>
    </source>
</evidence>
<dbReference type="Pfam" id="PF01035">
    <property type="entry name" value="DNA_binding_1"/>
    <property type="match status" value="1"/>
</dbReference>
<comment type="catalytic activity">
    <reaction evidence="1 9">
        <text>a 4-O-methyl-thymidine in DNA + L-cysteinyl-[protein] = a thymidine in DNA + S-methyl-L-cysteinyl-[protein]</text>
        <dbReference type="Rhea" id="RHEA:53428"/>
        <dbReference type="Rhea" id="RHEA-COMP:10131"/>
        <dbReference type="Rhea" id="RHEA-COMP:10132"/>
        <dbReference type="Rhea" id="RHEA-COMP:13555"/>
        <dbReference type="Rhea" id="RHEA-COMP:13556"/>
        <dbReference type="ChEBI" id="CHEBI:29950"/>
        <dbReference type="ChEBI" id="CHEBI:82612"/>
        <dbReference type="ChEBI" id="CHEBI:137386"/>
        <dbReference type="ChEBI" id="CHEBI:137387"/>
        <dbReference type="EC" id="2.1.1.63"/>
    </reaction>
</comment>
<feature type="domain" description="Methylguanine DNA methyltransferase ribonuclease-like" evidence="11">
    <location>
        <begin position="6"/>
        <end position="64"/>
    </location>
</feature>
<proteinExistence type="inferred from homology"/>
<comment type="subcellular location">
    <subcellularLocation>
        <location evidence="9">Cytoplasm</location>
    </subcellularLocation>
</comment>
<evidence type="ECO:0000313" key="13">
    <source>
        <dbReference type="Proteomes" id="UP000199308"/>
    </source>
</evidence>
<dbReference type="PANTHER" id="PTHR10815">
    <property type="entry name" value="METHYLATED-DNA--PROTEIN-CYSTEINE METHYLTRANSFERASE"/>
    <property type="match status" value="1"/>
</dbReference>
<dbReference type="InterPro" id="IPR023546">
    <property type="entry name" value="MGMT"/>
</dbReference>
<dbReference type="InterPro" id="IPR008332">
    <property type="entry name" value="MethylG_MeTrfase_N"/>
</dbReference>
<dbReference type="NCBIfam" id="TIGR00589">
    <property type="entry name" value="ogt"/>
    <property type="match status" value="1"/>
</dbReference>
<dbReference type="FunFam" id="1.10.10.10:FF:000214">
    <property type="entry name" value="Methylated-DNA--protein-cysteine methyltransferase"/>
    <property type="match status" value="1"/>
</dbReference>
<organism evidence="12 13">
    <name type="scientific">Thalassotalea agarivorans</name>
    <name type="common">Thalassomonas agarivorans</name>
    <dbReference type="NCBI Taxonomy" id="349064"/>
    <lineage>
        <taxon>Bacteria</taxon>
        <taxon>Pseudomonadati</taxon>
        <taxon>Pseudomonadota</taxon>
        <taxon>Gammaproteobacteria</taxon>
        <taxon>Alteromonadales</taxon>
        <taxon>Colwelliaceae</taxon>
        <taxon>Thalassotalea</taxon>
    </lineage>
</organism>
<comment type="catalytic activity">
    <reaction evidence="8 9">
        <text>a 6-O-methyl-2'-deoxyguanosine in DNA + L-cysteinyl-[protein] = S-methyl-L-cysteinyl-[protein] + a 2'-deoxyguanosine in DNA</text>
        <dbReference type="Rhea" id="RHEA:24000"/>
        <dbReference type="Rhea" id="RHEA-COMP:10131"/>
        <dbReference type="Rhea" id="RHEA-COMP:10132"/>
        <dbReference type="Rhea" id="RHEA-COMP:11367"/>
        <dbReference type="Rhea" id="RHEA-COMP:11368"/>
        <dbReference type="ChEBI" id="CHEBI:29950"/>
        <dbReference type="ChEBI" id="CHEBI:82612"/>
        <dbReference type="ChEBI" id="CHEBI:85445"/>
        <dbReference type="ChEBI" id="CHEBI:85448"/>
        <dbReference type="EC" id="2.1.1.63"/>
    </reaction>
</comment>
<dbReference type="InterPro" id="IPR036217">
    <property type="entry name" value="MethylDNA_cys_MeTrfase_DNAb"/>
</dbReference>
<evidence type="ECO:0000259" key="10">
    <source>
        <dbReference type="Pfam" id="PF01035"/>
    </source>
</evidence>
<evidence type="ECO:0000256" key="1">
    <source>
        <dbReference type="ARBA" id="ARBA00001286"/>
    </source>
</evidence>
<sequence length="151" mass="16426">MTVSMVIDSPVGHIELCASKTHLLSVSFVDKPLKSAKHSAILRAAEQQLSEYFSGDRTQFHLPIGQTGTEFQQKVWQALQDIPYGETISYKTLAQRIGNPKAVRAVGGANNKNRLAIVVPCHRVIGQNGKLVGYASGVDTKQKLLSLEGIL</sequence>
<evidence type="ECO:0000256" key="3">
    <source>
        <dbReference type="ARBA" id="ARBA00022490"/>
    </source>
</evidence>
<evidence type="ECO:0000259" key="11">
    <source>
        <dbReference type="Pfam" id="PF02870"/>
    </source>
</evidence>
<dbReference type="InterPro" id="IPR036388">
    <property type="entry name" value="WH-like_DNA-bd_sf"/>
</dbReference>
<keyword evidence="7 9" id="KW-0234">DNA repair</keyword>
<evidence type="ECO:0000256" key="7">
    <source>
        <dbReference type="ARBA" id="ARBA00023204"/>
    </source>
</evidence>
<dbReference type="Gene3D" id="1.10.10.10">
    <property type="entry name" value="Winged helix-like DNA-binding domain superfamily/Winged helix DNA-binding domain"/>
    <property type="match status" value="1"/>
</dbReference>